<dbReference type="EMBL" id="BDSP01000075">
    <property type="protein sequence ID" value="GAX14130.1"/>
    <property type="molecule type" value="Genomic_DNA"/>
</dbReference>
<dbReference type="InParanoid" id="A0A1Z5JJE4"/>
<feature type="compositionally biased region" description="Low complexity" evidence="1">
    <location>
        <begin position="159"/>
        <end position="170"/>
    </location>
</feature>
<evidence type="ECO:0000256" key="1">
    <source>
        <dbReference type="SAM" id="MobiDB-lite"/>
    </source>
</evidence>
<dbReference type="InterPro" id="IPR027417">
    <property type="entry name" value="P-loop_NTPase"/>
</dbReference>
<accession>A0A1Z5JJE4</accession>
<feature type="compositionally biased region" description="Acidic residues" evidence="1">
    <location>
        <begin position="64"/>
        <end position="110"/>
    </location>
</feature>
<gene>
    <name evidence="2" type="ORF">FisN_8Hh032</name>
</gene>
<reference evidence="2 3" key="1">
    <citation type="journal article" date="2015" name="Plant Cell">
        <title>Oil accumulation by the oleaginous diatom Fistulifera solaris as revealed by the genome and transcriptome.</title>
        <authorList>
            <person name="Tanaka T."/>
            <person name="Maeda Y."/>
            <person name="Veluchamy A."/>
            <person name="Tanaka M."/>
            <person name="Abida H."/>
            <person name="Marechal E."/>
            <person name="Bowler C."/>
            <person name="Muto M."/>
            <person name="Sunaga Y."/>
            <person name="Tanaka M."/>
            <person name="Yoshino T."/>
            <person name="Taniguchi T."/>
            <person name="Fukuda Y."/>
            <person name="Nemoto M."/>
            <person name="Matsumoto M."/>
            <person name="Wong P.S."/>
            <person name="Aburatani S."/>
            <person name="Fujibuchi W."/>
        </authorList>
    </citation>
    <scope>NUCLEOTIDE SEQUENCE [LARGE SCALE GENOMIC DNA]</scope>
    <source>
        <strain evidence="2 3">JPCC DA0580</strain>
    </source>
</reference>
<name>A0A1Z5JJE4_FISSO</name>
<sequence>MTRHKAFACLLASLVVSGLFWLNSFNTQWEKRLISPTVEQLMMQDDAAATNSPTVSPALLPELQPEEQEEYGEEYELEIVDEEEEEDEQNIDDEEDEGDEHYIDEEEYEEEKYKHAEEEKEEGQYEKEEEEHEEEPPMIETISEEEEALIDDYEDSDVESSSPSSEMETSSGDELMEDDENSALETTSTMVPAYTFLCDTAPPHAQPFEPIIMMANARTGSNLFFSFLGRLALFNMDLLPLYEIFGNDSRLLAQLLNNIVEQIETGCQWEDFVVDRTATDPEQLFAAMATSSDSTQQRILEELQHVFTHRLEDPAPFLEFLHRIPSTMPRAYYALKVFPFHVLDLMKMTVTDFLALFESMPETQYILLWRRNMLEIFVSFKIALTRQGWVNVASTQDNAVQVDRTELEWFVQRLADFYQQAGDYLSTKSCHIFEYDQDLSNATQQLSTVQRIQTEVLQLALNEEQVQMVVEKAGTTKQAVVPLSQQIVNWEEVQEWGYSESSLDWPNLFP</sequence>
<feature type="region of interest" description="Disordered" evidence="1">
    <location>
        <begin position="62"/>
        <end position="140"/>
    </location>
</feature>
<comment type="caution">
    <text evidence="2">The sequence shown here is derived from an EMBL/GenBank/DDBJ whole genome shotgun (WGS) entry which is preliminary data.</text>
</comment>
<feature type="compositionally biased region" description="Basic and acidic residues" evidence="1">
    <location>
        <begin position="111"/>
        <end position="126"/>
    </location>
</feature>
<dbReference type="AlphaFoldDB" id="A0A1Z5JJE4"/>
<organism evidence="2 3">
    <name type="scientific">Fistulifera solaris</name>
    <name type="common">Oleaginous diatom</name>
    <dbReference type="NCBI Taxonomy" id="1519565"/>
    <lineage>
        <taxon>Eukaryota</taxon>
        <taxon>Sar</taxon>
        <taxon>Stramenopiles</taxon>
        <taxon>Ochrophyta</taxon>
        <taxon>Bacillariophyta</taxon>
        <taxon>Bacillariophyceae</taxon>
        <taxon>Bacillariophycidae</taxon>
        <taxon>Naviculales</taxon>
        <taxon>Naviculaceae</taxon>
        <taxon>Fistulifera</taxon>
    </lineage>
</organism>
<dbReference type="Gene3D" id="3.40.50.300">
    <property type="entry name" value="P-loop containing nucleotide triphosphate hydrolases"/>
    <property type="match status" value="1"/>
</dbReference>
<feature type="compositionally biased region" description="Acidic residues" evidence="1">
    <location>
        <begin position="127"/>
        <end position="140"/>
    </location>
</feature>
<protein>
    <submittedName>
        <fullName evidence="2">Uncharacterized protein</fullName>
    </submittedName>
</protein>
<evidence type="ECO:0000313" key="3">
    <source>
        <dbReference type="Proteomes" id="UP000198406"/>
    </source>
</evidence>
<proteinExistence type="predicted"/>
<evidence type="ECO:0000313" key="2">
    <source>
        <dbReference type="EMBL" id="GAX14130.1"/>
    </source>
</evidence>
<feature type="region of interest" description="Disordered" evidence="1">
    <location>
        <begin position="152"/>
        <end position="177"/>
    </location>
</feature>
<keyword evidence="3" id="KW-1185">Reference proteome</keyword>
<dbReference type="SUPFAM" id="SSF52540">
    <property type="entry name" value="P-loop containing nucleoside triphosphate hydrolases"/>
    <property type="match status" value="1"/>
</dbReference>
<dbReference type="Proteomes" id="UP000198406">
    <property type="component" value="Unassembled WGS sequence"/>
</dbReference>